<proteinExistence type="predicted"/>
<dbReference type="Proteomes" id="UP000008143">
    <property type="component" value="Chromosome 9"/>
</dbReference>
<feature type="region of interest" description="Disordered" evidence="1">
    <location>
        <begin position="139"/>
        <end position="186"/>
    </location>
</feature>
<dbReference type="AlphaFoldDB" id="A0A8J1IUI9"/>
<evidence type="ECO:0000256" key="1">
    <source>
        <dbReference type="SAM" id="MobiDB-lite"/>
    </source>
</evidence>
<dbReference type="AGR" id="Xenbase:XB-GENE-29092955"/>
<gene>
    <name evidence="3 4" type="primary">LOC116407657</name>
</gene>
<dbReference type="RefSeq" id="XP_031749258.1">
    <property type="nucleotide sequence ID" value="XM_031893398.1"/>
</dbReference>
<sequence length="186" mass="22812">MQQITTFFKNCRDLTGVFPIVVLTFKTSGNYSEAEKMFKCLGAEVVVAVENYSEEDQIQTLERSRDFLNLIKSALDNVTFRMGNPRNPREERIKRKKFLLRYVHDIDMEEKRKQEEYRRRFMDRKRFEARRSFFARKREEAMRKREARKEEEARNRAEEARRREEEAREREVARRRQEEVERVFNL</sequence>
<evidence type="ECO:0000313" key="3">
    <source>
        <dbReference type="RefSeq" id="XP_031749258.1"/>
    </source>
</evidence>
<keyword evidence="2" id="KW-1185">Reference proteome</keyword>
<accession>A0A8J1IUI9</accession>
<dbReference type="OrthoDB" id="25620at2759"/>
<dbReference type="Xenbase" id="XB-GENE-29092955">
    <property type="gene designation" value="LOC116407657"/>
</dbReference>
<evidence type="ECO:0000313" key="2">
    <source>
        <dbReference type="Proteomes" id="UP000008143"/>
    </source>
</evidence>
<dbReference type="KEGG" id="xtr:116407657"/>
<protein>
    <submittedName>
        <fullName evidence="3">Vicilin-like seed storage protein At2g18540</fullName>
    </submittedName>
</protein>
<dbReference type="GeneID" id="116407657"/>
<reference evidence="3" key="1">
    <citation type="submission" date="2025-08" db="UniProtKB">
        <authorList>
            <consortium name="RefSeq"/>
        </authorList>
    </citation>
    <scope>IDENTIFICATION</scope>
    <source>
        <strain evidence="3">Nigerian</strain>
        <tissue evidence="3">Liver and blood</tissue>
    </source>
</reference>
<organism evidence="2 3">
    <name type="scientific">Xenopus tropicalis</name>
    <name type="common">Western clawed frog</name>
    <name type="synonym">Silurana tropicalis</name>
    <dbReference type="NCBI Taxonomy" id="8364"/>
    <lineage>
        <taxon>Eukaryota</taxon>
        <taxon>Metazoa</taxon>
        <taxon>Chordata</taxon>
        <taxon>Craniata</taxon>
        <taxon>Vertebrata</taxon>
        <taxon>Euteleostomi</taxon>
        <taxon>Amphibia</taxon>
        <taxon>Batrachia</taxon>
        <taxon>Anura</taxon>
        <taxon>Pipoidea</taxon>
        <taxon>Pipidae</taxon>
        <taxon>Xenopodinae</taxon>
        <taxon>Xenopus</taxon>
        <taxon>Silurana</taxon>
    </lineage>
</organism>
<name>A0A8J1IUI9_XENTR</name>
<evidence type="ECO:0000313" key="4">
    <source>
        <dbReference type="Xenbase" id="XB-GENE-29092955"/>
    </source>
</evidence>